<keyword evidence="2" id="KW-0472">Membrane</keyword>
<dbReference type="InterPro" id="IPR040411">
    <property type="entry name" value="At5g23160-like"/>
</dbReference>
<sequence length="213" mass="24593">MRNLSKLNKMFLCFRPVLDIDDMVDKDGSIKPENKTLLFPKGSSKFSQGLRIMQQPPKKTIIRVFQTILNRRASQKKNRYNRITDSFGALETKSFLKSPLSTRPSTPKATTSSSSLESKNLQTKQEQKRTTQVKKQTKFESYGIYLILMSLLFTVIWGKLVGIILTSMWLYLIITLCNSPSYYCSQKRLQRCSYPTGIDHRGNYGKCYSKHHN</sequence>
<evidence type="ECO:0000313" key="4">
    <source>
        <dbReference type="RefSeq" id="XP_015953430.1"/>
    </source>
</evidence>
<gene>
    <name evidence="4" type="primary">LOC107477867</name>
</gene>
<proteinExistence type="predicted"/>
<protein>
    <submittedName>
        <fullName evidence="4">Uncharacterized protein LOC107477867</fullName>
    </submittedName>
</protein>
<keyword evidence="3" id="KW-1185">Reference proteome</keyword>
<evidence type="ECO:0000256" key="1">
    <source>
        <dbReference type="SAM" id="MobiDB-lite"/>
    </source>
</evidence>
<keyword evidence="2" id="KW-0812">Transmembrane</keyword>
<organism evidence="3 4">
    <name type="scientific">Arachis duranensis</name>
    <name type="common">Wild peanut</name>
    <dbReference type="NCBI Taxonomy" id="130453"/>
    <lineage>
        <taxon>Eukaryota</taxon>
        <taxon>Viridiplantae</taxon>
        <taxon>Streptophyta</taxon>
        <taxon>Embryophyta</taxon>
        <taxon>Tracheophyta</taxon>
        <taxon>Spermatophyta</taxon>
        <taxon>Magnoliopsida</taxon>
        <taxon>eudicotyledons</taxon>
        <taxon>Gunneridae</taxon>
        <taxon>Pentapetalae</taxon>
        <taxon>rosids</taxon>
        <taxon>fabids</taxon>
        <taxon>Fabales</taxon>
        <taxon>Fabaceae</taxon>
        <taxon>Papilionoideae</taxon>
        <taxon>50 kb inversion clade</taxon>
        <taxon>dalbergioids sensu lato</taxon>
        <taxon>Dalbergieae</taxon>
        <taxon>Pterocarpus clade</taxon>
        <taxon>Arachis</taxon>
    </lineage>
</organism>
<dbReference type="KEGG" id="adu:107477867"/>
<reference evidence="4" key="2">
    <citation type="submission" date="2025-08" db="UniProtKB">
        <authorList>
            <consortium name="RefSeq"/>
        </authorList>
    </citation>
    <scope>IDENTIFICATION</scope>
    <source>
        <tissue evidence="4">Whole plant</tissue>
    </source>
</reference>
<name>A0A6P4CLG6_ARADU</name>
<feature type="region of interest" description="Disordered" evidence="1">
    <location>
        <begin position="98"/>
        <end position="132"/>
    </location>
</feature>
<dbReference type="PANTHER" id="PTHR34379:SF15">
    <property type="entry name" value="PROTEIN, PUTATIVE-RELATED"/>
    <property type="match status" value="1"/>
</dbReference>
<evidence type="ECO:0000256" key="2">
    <source>
        <dbReference type="SAM" id="Phobius"/>
    </source>
</evidence>
<accession>A0A6P4CLG6</accession>
<dbReference type="RefSeq" id="XP_015953430.1">
    <property type="nucleotide sequence ID" value="XM_016097944.3"/>
</dbReference>
<feature type="transmembrane region" description="Helical" evidence="2">
    <location>
        <begin position="144"/>
        <end position="172"/>
    </location>
</feature>
<dbReference type="OrthoDB" id="771184at2759"/>
<evidence type="ECO:0000313" key="3">
    <source>
        <dbReference type="Proteomes" id="UP000515211"/>
    </source>
</evidence>
<feature type="compositionally biased region" description="Low complexity" evidence="1">
    <location>
        <begin position="101"/>
        <end position="115"/>
    </location>
</feature>
<reference evidence="3" key="1">
    <citation type="journal article" date="2016" name="Nat. Genet.">
        <title>The genome sequences of Arachis duranensis and Arachis ipaensis, the diploid ancestors of cultivated peanut.</title>
        <authorList>
            <person name="Bertioli D.J."/>
            <person name="Cannon S.B."/>
            <person name="Froenicke L."/>
            <person name="Huang G."/>
            <person name="Farmer A.D."/>
            <person name="Cannon E.K."/>
            <person name="Liu X."/>
            <person name="Gao D."/>
            <person name="Clevenger J."/>
            <person name="Dash S."/>
            <person name="Ren L."/>
            <person name="Moretzsohn M.C."/>
            <person name="Shirasawa K."/>
            <person name="Huang W."/>
            <person name="Vidigal B."/>
            <person name="Abernathy B."/>
            <person name="Chu Y."/>
            <person name="Niederhuth C.E."/>
            <person name="Umale P."/>
            <person name="Araujo A.C."/>
            <person name="Kozik A."/>
            <person name="Kim K.D."/>
            <person name="Burow M.D."/>
            <person name="Varshney R.K."/>
            <person name="Wang X."/>
            <person name="Zhang X."/>
            <person name="Barkley N."/>
            <person name="Guimaraes P.M."/>
            <person name="Isobe S."/>
            <person name="Guo B."/>
            <person name="Liao B."/>
            <person name="Stalker H.T."/>
            <person name="Schmitz R.J."/>
            <person name="Scheffler B.E."/>
            <person name="Leal-Bertioli S.C."/>
            <person name="Xun X."/>
            <person name="Jackson S.A."/>
            <person name="Michelmore R."/>
            <person name="Ozias-Akins P."/>
        </authorList>
    </citation>
    <scope>NUCLEOTIDE SEQUENCE [LARGE SCALE GENOMIC DNA]</scope>
    <source>
        <strain evidence="3">cv. V14167</strain>
    </source>
</reference>
<dbReference type="Proteomes" id="UP000515211">
    <property type="component" value="Chromosome 3"/>
</dbReference>
<dbReference type="GeneID" id="107477867"/>
<keyword evidence="2" id="KW-1133">Transmembrane helix</keyword>
<dbReference type="PANTHER" id="PTHR34379">
    <property type="entry name" value="OS07G0553800 PROTEIN"/>
    <property type="match status" value="1"/>
</dbReference>
<dbReference type="AlphaFoldDB" id="A0A6P4CLG6"/>